<feature type="region of interest" description="Disordered" evidence="1">
    <location>
        <begin position="70"/>
        <end position="92"/>
    </location>
</feature>
<evidence type="ECO:0000256" key="1">
    <source>
        <dbReference type="SAM" id="MobiDB-lite"/>
    </source>
</evidence>
<organism evidence="3 4">
    <name type="scientific">Mycena pura</name>
    <dbReference type="NCBI Taxonomy" id="153505"/>
    <lineage>
        <taxon>Eukaryota</taxon>
        <taxon>Fungi</taxon>
        <taxon>Dikarya</taxon>
        <taxon>Basidiomycota</taxon>
        <taxon>Agaricomycotina</taxon>
        <taxon>Agaricomycetes</taxon>
        <taxon>Agaricomycetidae</taxon>
        <taxon>Agaricales</taxon>
        <taxon>Marasmiineae</taxon>
        <taxon>Mycenaceae</taxon>
        <taxon>Mycena</taxon>
    </lineage>
</organism>
<keyword evidence="4" id="KW-1185">Reference proteome</keyword>
<proteinExistence type="predicted"/>
<accession>A0AAD6VL21</accession>
<dbReference type="Pfam" id="PF24764">
    <property type="entry name" value="rva_4"/>
    <property type="match status" value="1"/>
</dbReference>
<sequence>MRHRQTTLKKLNRKYAIVSARRPPPAHISTTLIAKQMAENVTGTNGPDTIQKRVAIKDGVPLPRSLVRSTMKALDPGGPSRHFPSKRPPKARSTLTDSAVYYEVHLDGHEKLNFKALRMGHASIDTYGGRCHGSGCILQLVALPNARCGITIGHSYLDLVESTGEIPVQLTVDCGTETQYMREMHEQLRAQFLPDVSSADVPACVTLKSSDNIPIESLWSYFLKLTGHDLKAVILYGKTENYINIANDLHIDLFHWVWSKIVQNAIDHFVRYWNTHKTRNQRNKALPSGVSPQQVFENPQNFGLRHAGVPVDLNAVSTLRNMLPKSREECFRWVPVEFNLLATAAYQSLGSPELTISAGWTVFTRMLALLS</sequence>
<evidence type="ECO:0000259" key="2">
    <source>
        <dbReference type="Pfam" id="PF24764"/>
    </source>
</evidence>
<gene>
    <name evidence="3" type="ORF">GGX14DRAFT_359351</name>
</gene>
<protein>
    <recommendedName>
        <fullName evidence="2">Integrase core domain-containing protein</fullName>
    </recommendedName>
</protein>
<dbReference type="PANTHER" id="PTHR46177:SF1">
    <property type="entry name" value="INTEGRASE CATALYTIC DOMAIN-CONTAINING PROTEIN"/>
    <property type="match status" value="1"/>
</dbReference>
<feature type="domain" description="Integrase core" evidence="2">
    <location>
        <begin position="105"/>
        <end position="285"/>
    </location>
</feature>
<dbReference type="InterPro" id="IPR058913">
    <property type="entry name" value="Integrase_dom_put"/>
</dbReference>
<name>A0AAD6VL21_9AGAR</name>
<dbReference type="EMBL" id="JARJCW010000016">
    <property type="protein sequence ID" value="KAJ7216012.1"/>
    <property type="molecule type" value="Genomic_DNA"/>
</dbReference>
<dbReference type="AlphaFoldDB" id="A0AAD6VL21"/>
<evidence type="ECO:0000313" key="3">
    <source>
        <dbReference type="EMBL" id="KAJ7216012.1"/>
    </source>
</evidence>
<evidence type="ECO:0000313" key="4">
    <source>
        <dbReference type="Proteomes" id="UP001219525"/>
    </source>
</evidence>
<dbReference type="Proteomes" id="UP001219525">
    <property type="component" value="Unassembled WGS sequence"/>
</dbReference>
<dbReference type="PANTHER" id="PTHR46177">
    <property type="entry name" value="INTEGRASE CATALYTIC DOMAIN-CONTAINING PROTEIN"/>
    <property type="match status" value="1"/>
</dbReference>
<comment type="caution">
    <text evidence="3">The sequence shown here is derived from an EMBL/GenBank/DDBJ whole genome shotgun (WGS) entry which is preliminary data.</text>
</comment>
<reference evidence="3" key="1">
    <citation type="submission" date="2023-03" db="EMBL/GenBank/DDBJ databases">
        <title>Massive genome expansion in bonnet fungi (Mycena s.s.) driven by repeated elements and novel gene families across ecological guilds.</title>
        <authorList>
            <consortium name="Lawrence Berkeley National Laboratory"/>
            <person name="Harder C.B."/>
            <person name="Miyauchi S."/>
            <person name="Viragh M."/>
            <person name="Kuo A."/>
            <person name="Thoen E."/>
            <person name="Andreopoulos B."/>
            <person name="Lu D."/>
            <person name="Skrede I."/>
            <person name="Drula E."/>
            <person name="Henrissat B."/>
            <person name="Morin E."/>
            <person name="Kohler A."/>
            <person name="Barry K."/>
            <person name="LaButti K."/>
            <person name="Morin E."/>
            <person name="Salamov A."/>
            <person name="Lipzen A."/>
            <person name="Mereny Z."/>
            <person name="Hegedus B."/>
            <person name="Baldrian P."/>
            <person name="Stursova M."/>
            <person name="Weitz H."/>
            <person name="Taylor A."/>
            <person name="Grigoriev I.V."/>
            <person name="Nagy L.G."/>
            <person name="Martin F."/>
            <person name="Kauserud H."/>
        </authorList>
    </citation>
    <scope>NUCLEOTIDE SEQUENCE</scope>
    <source>
        <strain evidence="3">9144</strain>
    </source>
</reference>